<dbReference type="Gene3D" id="1.10.10.10">
    <property type="entry name" value="Winged helix-like DNA-binding domain superfamily/Winged helix DNA-binding domain"/>
    <property type="match status" value="1"/>
</dbReference>
<dbReference type="EMBL" id="CP092880">
    <property type="protein sequence ID" value="UYV80114.1"/>
    <property type="molecule type" value="Genomic_DNA"/>
</dbReference>
<evidence type="ECO:0000313" key="3">
    <source>
        <dbReference type="EMBL" id="UYV80114.1"/>
    </source>
</evidence>
<dbReference type="Pfam" id="PF17906">
    <property type="entry name" value="HTH_48"/>
    <property type="match status" value="2"/>
</dbReference>
<dbReference type="Proteomes" id="UP001235939">
    <property type="component" value="Chromosome 18"/>
</dbReference>
<name>A0ABY6LG08_9ARAC</name>
<protein>
    <recommendedName>
        <fullName evidence="2">Mos1 transposase HTH domain-containing protein</fullName>
    </recommendedName>
</protein>
<feature type="domain" description="Mos1 transposase HTH" evidence="2">
    <location>
        <begin position="4"/>
        <end position="27"/>
    </location>
</feature>
<feature type="domain" description="Mos1 transposase HTH" evidence="2">
    <location>
        <begin position="152"/>
        <end position="196"/>
    </location>
</feature>
<dbReference type="InterPro" id="IPR001888">
    <property type="entry name" value="Transposase_1"/>
</dbReference>
<keyword evidence="4" id="KW-1185">Reference proteome</keyword>
<evidence type="ECO:0000256" key="1">
    <source>
        <dbReference type="SAM" id="MobiDB-lite"/>
    </source>
</evidence>
<gene>
    <name evidence="3" type="ORF">LAZ67_18001738</name>
</gene>
<evidence type="ECO:0000313" key="4">
    <source>
        <dbReference type="Proteomes" id="UP001235939"/>
    </source>
</evidence>
<reference evidence="3 4" key="1">
    <citation type="submission" date="2022-01" db="EMBL/GenBank/DDBJ databases">
        <title>A chromosomal length assembly of Cordylochernes scorpioides.</title>
        <authorList>
            <person name="Zeh D."/>
            <person name="Zeh J."/>
        </authorList>
    </citation>
    <scope>NUCLEOTIDE SEQUENCE [LARGE SCALE GENOMIC DNA]</scope>
    <source>
        <strain evidence="3">IN4F17</strain>
        <tissue evidence="3">Whole Body</tissue>
    </source>
</reference>
<dbReference type="Pfam" id="PF01359">
    <property type="entry name" value="Transposase_1"/>
    <property type="match status" value="1"/>
</dbReference>
<dbReference type="Gene3D" id="1.10.10.1450">
    <property type="match status" value="2"/>
</dbReference>
<dbReference type="Gene3D" id="3.30.420.10">
    <property type="entry name" value="Ribonuclease H-like superfamily/Ribonuclease H"/>
    <property type="match status" value="1"/>
</dbReference>
<dbReference type="PANTHER" id="PTHR46060:SF1">
    <property type="entry name" value="MARINER MOS1 TRANSPOSASE-LIKE PROTEIN"/>
    <property type="match status" value="1"/>
</dbReference>
<feature type="region of interest" description="Disordered" evidence="1">
    <location>
        <begin position="336"/>
        <end position="375"/>
    </location>
</feature>
<dbReference type="InterPro" id="IPR036388">
    <property type="entry name" value="WH-like_DNA-bd_sf"/>
</dbReference>
<proteinExistence type="predicted"/>
<feature type="compositionally biased region" description="Polar residues" evidence="1">
    <location>
        <begin position="356"/>
        <end position="368"/>
    </location>
</feature>
<dbReference type="InterPro" id="IPR052709">
    <property type="entry name" value="Transposase-MT_Hybrid"/>
</dbReference>
<dbReference type="InterPro" id="IPR041426">
    <property type="entry name" value="Mos1_HTH"/>
</dbReference>
<organism evidence="3 4">
    <name type="scientific">Cordylochernes scorpioides</name>
    <dbReference type="NCBI Taxonomy" id="51811"/>
    <lineage>
        <taxon>Eukaryota</taxon>
        <taxon>Metazoa</taxon>
        <taxon>Ecdysozoa</taxon>
        <taxon>Arthropoda</taxon>
        <taxon>Chelicerata</taxon>
        <taxon>Arachnida</taxon>
        <taxon>Pseudoscorpiones</taxon>
        <taxon>Cheliferoidea</taxon>
        <taxon>Chernetidae</taxon>
        <taxon>Cordylochernes</taxon>
    </lineage>
</organism>
<accession>A0ABY6LG08</accession>
<dbReference type="InterPro" id="IPR036397">
    <property type="entry name" value="RNaseH_sf"/>
</dbReference>
<sequence>MLEEVYGDHALSKSQCYRWFKKFQSGDFKLDNEPRGKPPQKFEEAELQALLDEDSTQTQEKLAKQLQWLKLPITQLKKHLSAPICRLVVAASSPATSLTWQWDWSCVAQHSRPRSHSTESSLGPTIVIGPPVLVLPLHQASHPEVTEMEDQRICIKFCVKNRFKGAEIFWMMQTAYGDAVMSRKRVFEWYKRFKEGRKRPSTTSVPGDRPHQPRLKKVVGTDLTFDQKNARKETASLNLEATTDDPELLKRVITGEKTWIYGFDSETTQQASRWRFKNEPRPKKARNAPRKVKVMLTPPFIVHHEFQQQDSTITADSYLEVLRRLRKAIGQKRQEFGVASRGSSTTITRRRTQPSKSRSSCRTTQPLCSPNPPTVLIWPPVTSSFLESSKKKS</sequence>
<dbReference type="PANTHER" id="PTHR46060">
    <property type="entry name" value="MARINER MOS1 TRANSPOSASE-LIKE PROTEIN"/>
    <property type="match status" value="1"/>
</dbReference>
<evidence type="ECO:0000259" key="2">
    <source>
        <dbReference type="Pfam" id="PF17906"/>
    </source>
</evidence>